<evidence type="ECO:0000313" key="2">
    <source>
        <dbReference type="EMBL" id="MBH5142150.1"/>
    </source>
</evidence>
<feature type="chain" id="PRO_5010413781" evidence="1">
    <location>
        <begin position="32"/>
        <end position="135"/>
    </location>
</feature>
<dbReference type="KEGG" id="reb:XU06_12440"/>
<reference evidence="2 4" key="1">
    <citation type="submission" date="2020-12" db="EMBL/GenBank/DDBJ databases">
        <title>Draft genome sequence of furan degrading bacterial strain FUR100.</title>
        <authorList>
            <person name="Woiski C."/>
        </authorList>
    </citation>
    <scope>NUCLEOTIDE SEQUENCE [LARGE SCALE GENOMIC DNA]</scope>
    <source>
        <strain evidence="2 4">FUR100</strain>
    </source>
</reference>
<dbReference type="RefSeq" id="WP_019748092.1">
    <property type="nucleotide sequence ID" value="NZ_BHXB01000001.1"/>
</dbReference>
<evidence type="ECO:0000313" key="3">
    <source>
        <dbReference type="EMBL" id="WGV52101.1"/>
    </source>
</evidence>
<gene>
    <name evidence="2" type="ORF">I3517_05920</name>
    <name evidence="3" type="ORF">QIE55_13160</name>
</gene>
<dbReference type="Proteomes" id="UP001230933">
    <property type="component" value="Chromosome"/>
</dbReference>
<accession>A0A0C2WEJ8</accession>
<feature type="signal peptide" evidence="1">
    <location>
        <begin position="1"/>
        <end position="31"/>
    </location>
</feature>
<dbReference type="EMBL" id="CP124545">
    <property type="protein sequence ID" value="WGV52101.1"/>
    <property type="molecule type" value="Genomic_DNA"/>
</dbReference>
<evidence type="ECO:0000313" key="4">
    <source>
        <dbReference type="Proteomes" id="UP000627573"/>
    </source>
</evidence>
<keyword evidence="1" id="KW-0732">Signal</keyword>
<protein>
    <submittedName>
        <fullName evidence="2">Uncharacterized protein</fullName>
    </submittedName>
</protein>
<name>A0A0C2WEJ8_RHOER</name>
<dbReference type="Proteomes" id="UP000627573">
    <property type="component" value="Unassembled WGS sequence"/>
</dbReference>
<proteinExistence type="predicted"/>
<keyword evidence="4" id="KW-1185">Reference proteome</keyword>
<dbReference type="AlphaFoldDB" id="A0A0C2WEJ8"/>
<dbReference type="EMBL" id="JAECSB010000026">
    <property type="protein sequence ID" value="MBH5142150.1"/>
    <property type="molecule type" value="Genomic_DNA"/>
</dbReference>
<sequence length="135" mass="13554">MTALNAFARTGAAVFAALAISGVMMPGTAAAAPSTVPFQVDPYVPLVDLPTPHLAAIVGEEPGVAVLHVQRAPGDGNPHSAVVHWLSLGTGAYGSASFPTLDAQPVTIRPGSGQVVAYVDPQAIGTPGLGTFFVP</sequence>
<reference evidence="3" key="2">
    <citation type="submission" date="2023-08" db="EMBL/GenBank/DDBJ databases">
        <title>Isolation and Characterization of Rhodococcus erythropolis MGMM8.</title>
        <authorList>
            <person name="Diabankana R.G.C."/>
            <person name="Afordoanyi D.M."/>
            <person name="Validov S.Z."/>
        </authorList>
    </citation>
    <scope>NUCLEOTIDE SEQUENCE</scope>
    <source>
        <strain evidence="3">MGMM8</strain>
    </source>
</reference>
<organism evidence="2 4">
    <name type="scientific">Rhodococcus erythropolis</name>
    <name type="common">Arthrobacter picolinophilus</name>
    <dbReference type="NCBI Taxonomy" id="1833"/>
    <lineage>
        <taxon>Bacteria</taxon>
        <taxon>Bacillati</taxon>
        <taxon>Actinomycetota</taxon>
        <taxon>Actinomycetes</taxon>
        <taxon>Mycobacteriales</taxon>
        <taxon>Nocardiaceae</taxon>
        <taxon>Rhodococcus</taxon>
        <taxon>Rhodococcus erythropolis group</taxon>
    </lineage>
</organism>
<evidence type="ECO:0000256" key="1">
    <source>
        <dbReference type="SAM" id="SignalP"/>
    </source>
</evidence>